<dbReference type="SUPFAM" id="SSF48008">
    <property type="entry name" value="GntR ligand-binding domain-like"/>
    <property type="match status" value="1"/>
</dbReference>
<dbReference type="Proteomes" id="UP000659344">
    <property type="component" value="Unassembled WGS sequence"/>
</dbReference>
<keyword evidence="6" id="KW-1185">Reference proteome</keyword>
<protein>
    <recommendedName>
        <fullName evidence="4">HTH gntR-type domain-containing protein</fullName>
    </recommendedName>
</protein>
<dbReference type="InterPro" id="IPR036388">
    <property type="entry name" value="WH-like_DNA-bd_sf"/>
</dbReference>
<keyword evidence="1" id="KW-0805">Transcription regulation</keyword>
<feature type="domain" description="HTH gntR-type" evidence="4">
    <location>
        <begin position="4"/>
        <end position="71"/>
    </location>
</feature>
<dbReference type="PANTHER" id="PTHR43537:SF5">
    <property type="entry name" value="UXU OPERON TRANSCRIPTIONAL REGULATOR"/>
    <property type="match status" value="1"/>
</dbReference>
<evidence type="ECO:0000256" key="1">
    <source>
        <dbReference type="ARBA" id="ARBA00023015"/>
    </source>
</evidence>
<accession>A0ABQ1YU32</accession>
<evidence type="ECO:0000313" key="5">
    <source>
        <dbReference type="EMBL" id="GGH36635.1"/>
    </source>
</evidence>
<dbReference type="CDD" id="cd07377">
    <property type="entry name" value="WHTH_GntR"/>
    <property type="match status" value="1"/>
</dbReference>
<evidence type="ECO:0000259" key="4">
    <source>
        <dbReference type="PROSITE" id="PS50949"/>
    </source>
</evidence>
<dbReference type="PROSITE" id="PS50949">
    <property type="entry name" value="HTH_GNTR"/>
    <property type="match status" value="1"/>
</dbReference>
<dbReference type="InterPro" id="IPR011711">
    <property type="entry name" value="GntR_C"/>
</dbReference>
<dbReference type="PANTHER" id="PTHR43537">
    <property type="entry name" value="TRANSCRIPTIONAL REGULATOR, GNTR FAMILY"/>
    <property type="match status" value="1"/>
</dbReference>
<dbReference type="SMART" id="SM00345">
    <property type="entry name" value="HTH_GNTR"/>
    <property type="match status" value="1"/>
</dbReference>
<dbReference type="Pfam" id="PF00392">
    <property type="entry name" value="GntR"/>
    <property type="match status" value="1"/>
</dbReference>
<dbReference type="Gene3D" id="1.10.10.10">
    <property type="entry name" value="Winged helix-like DNA-binding domain superfamily/Winged helix DNA-binding domain"/>
    <property type="match status" value="1"/>
</dbReference>
<gene>
    <name evidence="5" type="ORF">GCM10008013_43630</name>
</gene>
<dbReference type="SUPFAM" id="SSF46785">
    <property type="entry name" value="Winged helix' DNA-binding domain"/>
    <property type="match status" value="1"/>
</dbReference>
<dbReference type="InterPro" id="IPR008920">
    <property type="entry name" value="TF_FadR/GntR_C"/>
</dbReference>
<evidence type="ECO:0000313" key="6">
    <source>
        <dbReference type="Proteomes" id="UP000659344"/>
    </source>
</evidence>
<comment type="caution">
    <text evidence="5">The sequence shown here is derived from an EMBL/GenBank/DDBJ whole genome shotgun (WGS) entry which is preliminary data.</text>
</comment>
<name>A0ABQ1YU32_9BACL</name>
<dbReference type="Pfam" id="PF07729">
    <property type="entry name" value="FCD"/>
    <property type="match status" value="1"/>
</dbReference>
<sequence length="209" mass="24590">MSSLSLEEIAYQEIRRKILDVEHMPNDLLSEQDLAEQFGMSRTPIRSALAHLETEGLVVTLKKRGVLIKEIQLQEVFDMNDMISAMQFYAIDIAEENEYPYDFELLEQYEQRVKEAAKNNDSKDYYENALLFMRTIILTLGNQSMIQIFDSFKDKLLVFHLVQRKLHHVNRPYMAIPYIETVLKSLKDKNIPQAKSALKMLVMIEERRR</sequence>
<dbReference type="PRINTS" id="PR00035">
    <property type="entry name" value="HTHGNTR"/>
</dbReference>
<keyword evidence="3" id="KW-0804">Transcription</keyword>
<dbReference type="EMBL" id="BMFT01000004">
    <property type="protein sequence ID" value="GGH36635.1"/>
    <property type="molecule type" value="Genomic_DNA"/>
</dbReference>
<keyword evidence="2" id="KW-0238">DNA-binding</keyword>
<dbReference type="InterPro" id="IPR000524">
    <property type="entry name" value="Tscrpt_reg_HTH_GntR"/>
</dbReference>
<proteinExistence type="predicted"/>
<dbReference type="Gene3D" id="1.20.120.530">
    <property type="entry name" value="GntR ligand-binding domain-like"/>
    <property type="match status" value="1"/>
</dbReference>
<reference evidence="6" key="1">
    <citation type="journal article" date="2019" name="Int. J. Syst. Evol. Microbiol.">
        <title>The Global Catalogue of Microorganisms (GCM) 10K type strain sequencing project: providing services to taxonomists for standard genome sequencing and annotation.</title>
        <authorList>
            <consortium name="The Broad Institute Genomics Platform"/>
            <consortium name="The Broad Institute Genome Sequencing Center for Infectious Disease"/>
            <person name="Wu L."/>
            <person name="Ma J."/>
        </authorList>
    </citation>
    <scope>NUCLEOTIDE SEQUENCE [LARGE SCALE GENOMIC DNA]</scope>
    <source>
        <strain evidence="6">CGMCC 1.12769</strain>
    </source>
</reference>
<organism evidence="5 6">
    <name type="scientific">Paenibacillus segetis</name>
    <dbReference type="NCBI Taxonomy" id="1325360"/>
    <lineage>
        <taxon>Bacteria</taxon>
        <taxon>Bacillati</taxon>
        <taxon>Bacillota</taxon>
        <taxon>Bacilli</taxon>
        <taxon>Bacillales</taxon>
        <taxon>Paenibacillaceae</taxon>
        <taxon>Paenibacillus</taxon>
    </lineage>
</organism>
<dbReference type="InterPro" id="IPR036390">
    <property type="entry name" value="WH_DNA-bd_sf"/>
</dbReference>
<evidence type="ECO:0000256" key="3">
    <source>
        <dbReference type="ARBA" id="ARBA00023163"/>
    </source>
</evidence>
<evidence type="ECO:0000256" key="2">
    <source>
        <dbReference type="ARBA" id="ARBA00023125"/>
    </source>
</evidence>